<keyword evidence="2" id="KW-1185">Reference proteome</keyword>
<dbReference type="EMBL" id="CM055736">
    <property type="protein sequence ID" value="KAJ8006513.1"/>
    <property type="molecule type" value="Genomic_DNA"/>
</dbReference>
<evidence type="ECO:0000313" key="1">
    <source>
        <dbReference type="EMBL" id="KAJ8006513.1"/>
    </source>
</evidence>
<proteinExistence type="predicted"/>
<name>A0ACC2GSC5_DALPE</name>
<reference evidence="1" key="1">
    <citation type="submission" date="2021-05" db="EMBL/GenBank/DDBJ databases">
        <authorList>
            <person name="Pan Q."/>
            <person name="Jouanno E."/>
            <person name="Zahm M."/>
            <person name="Klopp C."/>
            <person name="Cabau C."/>
            <person name="Louis A."/>
            <person name="Berthelot C."/>
            <person name="Parey E."/>
            <person name="Roest Crollius H."/>
            <person name="Montfort J."/>
            <person name="Robinson-Rechavi M."/>
            <person name="Bouchez O."/>
            <person name="Lampietro C."/>
            <person name="Lopez Roques C."/>
            <person name="Donnadieu C."/>
            <person name="Postlethwait J."/>
            <person name="Bobe J."/>
            <person name="Dillon D."/>
            <person name="Chandos A."/>
            <person name="von Hippel F."/>
            <person name="Guiguen Y."/>
        </authorList>
    </citation>
    <scope>NUCLEOTIDE SEQUENCE</scope>
    <source>
        <strain evidence="1">YG-Jan2019</strain>
    </source>
</reference>
<comment type="caution">
    <text evidence="1">The sequence shown here is derived from an EMBL/GenBank/DDBJ whole genome shotgun (WGS) entry which is preliminary data.</text>
</comment>
<protein>
    <submittedName>
        <fullName evidence="1">Uncharacterized protein</fullName>
    </submittedName>
</protein>
<evidence type="ECO:0000313" key="2">
    <source>
        <dbReference type="Proteomes" id="UP001157502"/>
    </source>
</evidence>
<gene>
    <name evidence="1" type="ORF">DPEC_G00108020</name>
</gene>
<sequence>MGDLSVSRPYDCAIEILPDRAYPKGRLYSISKPERDAMERGEGTESHADTIIPDQCVIRTVLWRVEEEVKAALQQDPGPGTGPPGRLFVPEGLRASVLGWAHTSHLTCHPGVARTMVFLRRRFWWPAMGSDTRDYVAACPVCAQNKGSSQPSVGLLRPLPIPRRPWSHVGLDFVTGLPESEGNTVILTVVDRFSKLTHFVPLPKLPSARETADLLVREVFRIHGLPCDVVSDRGPQFSSAVWKAFCTAIGATVSMSSGFHPQTNGQAERMNQKLETTLRCLVSSKPTSWTSQLPWVEYAHNTLPTAATVFAGSLSIDIFRSRHK</sequence>
<accession>A0ACC2GSC5</accession>
<organism evidence="1 2">
    <name type="scientific">Dallia pectoralis</name>
    <name type="common">Alaska blackfish</name>
    <dbReference type="NCBI Taxonomy" id="75939"/>
    <lineage>
        <taxon>Eukaryota</taxon>
        <taxon>Metazoa</taxon>
        <taxon>Chordata</taxon>
        <taxon>Craniata</taxon>
        <taxon>Vertebrata</taxon>
        <taxon>Euteleostomi</taxon>
        <taxon>Actinopterygii</taxon>
        <taxon>Neopterygii</taxon>
        <taxon>Teleostei</taxon>
        <taxon>Protacanthopterygii</taxon>
        <taxon>Esociformes</taxon>
        <taxon>Umbridae</taxon>
        <taxon>Dallia</taxon>
    </lineage>
</organism>
<dbReference type="Proteomes" id="UP001157502">
    <property type="component" value="Chromosome 9"/>
</dbReference>